<dbReference type="RefSeq" id="WP_093719812.1">
    <property type="nucleotide sequence ID" value="NZ_JASJUS010000018.1"/>
</dbReference>
<organism evidence="2 3">
    <name type="scientific">Streptomyces fuscus</name>
    <dbReference type="NCBI Taxonomy" id="3048495"/>
    <lineage>
        <taxon>Bacteria</taxon>
        <taxon>Bacillati</taxon>
        <taxon>Actinomycetota</taxon>
        <taxon>Actinomycetes</taxon>
        <taxon>Kitasatosporales</taxon>
        <taxon>Streptomycetaceae</taxon>
        <taxon>Streptomyces</taxon>
    </lineage>
</organism>
<accession>A0ABT7J2W2</accession>
<protein>
    <recommendedName>
        <fullName evidence="4">PknH-like extracellular domain-containing protein</fullName>
    </recommendedName>
</protein>
<proteinExistence type="predicted"/>
<dbReference type="Proteomes" id="UP001241926">
    <property type="component" value="Unassembled WGS sequence"/>
</dbReference>
<name>A0ABT7J2W2_9ACTN</name>
<feature type="compositionally biased region" description="Low complexity" evidence="1">
    <location>
        <begin position="33"/>
        <end position="47"/>
    </location>
</feature>
<sequence>MARSKARVPVGPVLALGVLVAVSGCGSGGAQGGAAESGAPRPARSSAPPSPVSAPGLTEAQAHAALITEQDLGEPWSPTKGAATWRDGMLKATVEQQDCRRLMDALYTEEFFGPDVRPRAVTGLDDDWDGAQIRYQILAPPPQDVDRTLEWLASLPSKCAEFTAVTATGARQHVWVSAFDELPEAGDARQGLRIVLTAPGGEDGEDGEESALTVDLVAVRVGEDALVFTNGGLGEVPAEATWATADIGARRLEEVRKQGRAQV</sequence>
<evidence type="ECO:0000256" key="1">
    <source>
        <dbReference type="SAM" id="MobiDB-lite"/>
    </source>
</evidence>
<gene>
    <name evidence="2" type="ORF">QNN03_19690</name>
</gene>
<comment type="caution">
    <text evidence="2">The sequence shown here is derived from an EMBL/GenBank/DDBJ whole genome shotgun (WGS) entry which is preliminary data.</text>
</comment>
<evidence type="ECO:0000313" key="3">
    <source>
        <dbReference type="Proteomes" id="UP001241926"/>
    </source>
</evidence>
<evidence type="ECO:0008006" key="4">
    <source>
        <dbReference type="Google" id="ProtNLM"/>
    </source>
</evidence>
<reference evidence="2 3" key="1">
    <citation type="submission" date="2023-05" db="EMBL/GenBank/DDBJ databases">
        <title>Streptomyces fuscus sp. nov., a brown-black pigment producing actinomyces isolated from dry sand of Sea duck farm.</title>
        <authorList>
            <person name="Xie J."/>
            <person name="Shen N."/>
        </authorList>
    </citation>
    <scope>NUCLEOTIDE SEQUENCE [LARGE SCALE GENOMIC DNA]</scope>
    <source>
        <strain evidence="2 3">GXMU-J15</strain>
    </source>
</reference>
<dbReference type="PROSITE" id="PS51257">
    <property type="entry name" value="PROKAR_LIPOPROTEIN"/>
    <property type="match status" value="1"/>
</dbReference>
<feature type="region of interest" description="Disordered" evidence="1">
    <location>
        <begin position="29"/>
        <end position="56"/>
    </location>
</feature>
<evidence type="ECO:0000313" key="2">
    <source>
        <dbReference type="EMBL" id="MDL2078659.1"/>
    </source>
</evidence>
<dbReference type="EMBL" id="JASJUS010000018">
    <property type="protein sequence ID" value="MDL2078659.1"/>
    <property type="molecule type" value="Genomic_DNA"/>
</dbReference>
<keyword evidence="3" id="KW-1185">Reference proteome</keyword>